<evidence type="ECO:0000313" key="2">
    <source>
        <dbReference type="EMBL" id="UFP96608.1"/>
    </source>
</evidence>
<dbReference type="SUPFAM" id="SSF53850">
    <property type="entry name" value="Periplasmic binding protein-like II"/>
    <property type="match status" value="1"/>
</dbReference>
<reference evidence="2 3" key="1">
    <citation type="journal article" date="2021" name="Genome Biol. Evol.">
        <title>Complete Genome Sequencing of a Novel Gloeobacter Species from a Waterfall Cave in Mexico.</title>
        <authorList>
            <person name="Saw J.H."/>
            <person name="Cardona T."/>
            <person name="Montejano G."/>
        </authorList>
    </citation>
    <scope>NUCLEOTIDE SEQUENCE [LARGE SCALE GENOMIC DNA]</scope>
    <source>
        <strain evidence="2">MG652769</strain>
    </source>
</reference>
<evidence type="ECO:0000313" key="3">
    <source>
        <dbReference type="Proteomes" id="UP001054846"/>
    </source>
</evidence>
<proteinExistence type="predicted"/>
<name>A0ABY3PSB4_9CYAN</name>
<dbReference type="Gene3D" id="3.40.190.10">
    <property type="entry name" value="Periplasmic binding protein-like II"/>
    <property type="match status" value="1"/>
</dbReference>
<evidence type="ECO:0000259" key="1">
    <source>
        <dbReference type="Pfam" id="PF03466"/>
    </source>
</evidence>
<dbReference type="InterPro" id="IPR005119">
    <property type="entry name" value="LysR_subst-bd"/>
</dbReference>
<accession>A0ABY3PSB4</accession>
<organism evidence="2 3">
    <name type="scientific">Gloeobacter morelensis MG652769</name>
    <dbReference type="NCBI Taxonomy" id="2781736"/>
    <lineage>
        <taxon>Bacteria</taxon>
        <taxon>Bacillati</taxon>
        <taxon>Cyanobacteriota</taxon>
        <taxon>Cyanophyceae</taxon>
        <taxon>Gloeobacterales</taxon>
        <taxon>Gloeobacteraceae</taxon>
        <taxon>Gloeobacter</taxon>
        <taxon>Gloeobacter morelensis</taxon>
    </lineage>
</organism>
<feature type="domain" description="LysR substrate-binding" evidence="1">
    <location>
        <begin position="5"/>
        <end position="66"/>
    </location>
</feature>
<protein>
    <recommendedName>
        <fullName evidence="1">LysR substrate-binding domain-containing protein</fullName>
    </recommendedName>
</protein>
<dbReference type="EMBL" id="CP063845">
    <property type="protein sequence ID" value="UFP96608.1"/>
    <property type="molecule type" value="Genomic_DNA"/>
</dbReference>
<dbReference type="Proteomes" id="UP001054846">
    <property type="component" value="Chromosome"/>
</dbReference>
<gene>
    <name evidence="2" type="ORF">ISF26_10520</name>
</gene>
<keyword evidence="3" id="KW-1185">Reference proteome</keyword>
<sequence>MSCLNEAFIIHPRQEGPVLYDQFFELCARMGFRPKVVREATTHQNRIGLVVAGMGITFLPESLQAQAGKRFAHPRPFSGGHQSSCRPVAIL</sequence>
<dbReference type="Pfam" id="PF03466">
    <property type="entry name" value="LysR_substrate"/>
    <property type="match status" value="1"/>
</dbReference>